<protein>
    <submittedName>
        <fullName evidence="3">S-adenosyl-L-methionine-dependent methyltransferase</fullName>
    </submittedName>
</protein>
<dbReference type="InterPro" id="IPR041698">
    <property type="entry name" value="Methyltransf_25"/>
</dbReference>
<gene>
    <name evidence="3" type="ORF">PNOK_0207600</name>
</gene>
<feature type="compositionally biased region" description="Polar residues" evidence="1">
    <location>
        <begin position="398"/>
        <end position="413"/>
    </location>
</feature>
<dbReference type="GO" id="GO:0008168">
    <property type="term" value="F:methyltransferase activity"/>
    <property type="evidence" value="ECO:0007669"/>
    <property type="project" value="UniProtKB-KW"/>
</dbReference>
<feature type="compositionally biased region" description="Polar residues" evidence="1">
    <location>
        <begin position="1"/>
        <end position="17"/>
    </location>
</feature>
<feature type="region of interest" description="Disordered" evidence="1">
    <location>
        <begin position="628"/>
        <end position="675"/>
    </location>
</feature>
<feature type="compositionally biased region" description="Low complexity" evidence="1">
    <location>
        <begin position="644"/>
        <end position="659"/>
    </location>
</feature>
<accession>A0A286URE9</accession>
<dbReference type="PANTHER" id="PTHR43591:SF24">
    <property type="entry name" value="2-METHOXY-6-POLYPRENYL-1,4-BENZOQUINOL METHYLASE, MITOCHONDRIAL"/>
    <property type="match status" value="1"/>
</dbReference>
<dbReference type="InParanoid" id="A0A286URE9"/>
<feature type="compositionally biased region" description="Polar residues" evidence="1">
    <location>
        <begin position="660"/>
        <end position="675"/>
    </location>
</feature>
<evidence type="ECO:0000259" key="2">
    <source>
        <dbReference type="Pfam" id="PF13649"/>
    </source>
</evidence>
<organism evidence="3 4">
    <name type="scientific">Pyrrhoderma noxium</name>
    <dbReference type="NCBI Taxonomy" id="2282107"/>
    <lineage>
        <taxon>Eukaryota</taxon>
        <taxon>Fungi</taxon>
        <taxon>Dikarya</taxon>
        <taxon>Basidiomycota</taxon>
        <taxon>Agaricomycotina</taxon>
        <taxon>Agaricomycetes</taxon>
        <taxon>Hymenochaetales</taxon>
        <taxon>Hymenochaetaceae</taxon>
        <taxon>Pyrrhoderma</taxon>
    </lineage>
</organism>
<keyword evidence="4" id="KW-1185">Reference proteome</keyword>
<sequence>MFGHQSPPSLDQPPQHQSRPRARSYKNERVTMESGDSPLPYRTSFIDLGDESPKRRDLENKVFGSLRGRLNKKQSAPSLNYFTYSPTLPPLDSSSTSTSTPSPGTSTNQQPLPKPSPIKRSLSGYRLRRSQSTSLDAGSRPSLNLRDYRKKTATPEEIVNGVGYLRRTRRDSVNPEIEEEEENMTPSQGNFQALPFRKKGCMLLHRYPREIAPYMSSYNKVDLQNDIYFHRLLRRLNTTGTPSFHQYGVPPQRVLDLGCGQGTWAREAATAWAEAGTKVVGFDLVDLISSKSKSLPNLFFERGNFVAFPLPFSDDTFDLVRLSNLTEAIPQHRWEHVLREIRRVLMPFGRVEIIDDEIMFPYPARENKRPRQVSSSSSIKSSLTVRTTLSEEGEPITPNGQPSTPNGQPTISIRPSEEDSNLHAEIKGVESSFLDLDLDGESDRRSIDSSPGLCNDDSPSEESCDNLLTPTDYTSSIVSVSDKDSLSDSASNRLPSMSQCQEVEKVFEDMLEGYGVDTCPSQFLEQLLRKIFGPVGKPRKTNDFQLALLNPVIHELYTMLKNMGFHNKENLKRGKLFKEPKLKREDLAKIINDKLSMYEAKVHGRKAVKFLGQNNNLHPFDPIIARSSEDSGISRSNSLRSGLRPRTSSSVSTVPSTSSQRPDTPVSSVSSESQTPTGLFLLPDQFLETTPLELERYLCKHMDALLGCKAALDEFVLHPKNEYGEEVDPIMEDEKWMEMLWEYERSRRERFNLPDVSSYFEESDDEDSVSSDPLRDSVKPAQPVVDLLASAIATRCTLDSSSSLDRVSPKSDRFESCTLVRHIRVYEAYK</sequence>
<keyword evidence="3" id="KW-0489">Methyltransferase</keyword>
<feature type="compositionally biased region" description="Polar residues" evidence="1">
    <location>
        <begin position="630"/>
        <end position="640"/>
    </location>
</feature>
<feature type="domain" description="Methyltransferase" evidence="2">
    <location>
        <begin position="254"/>
        <end position="349"/>
    </location>
</feature>
<dbReference type="InterPro" id="IPR029063">
    <property type="entry name" value="SAM-dependent_MTases_sf"/>
</dbReference>
<feature type="region of interest" description="Disordered" evidence="1">
    <location>
        <begin position="440"/>
        <end position="468"/>
    </location>
</feature>
<proteinExistence type="predicted"/>
<dbReference type="PANTHER" id="PTHR43591">
    <property type="entry name" value="METHYLTRANSFERASE"/>
    <property type="match status" value="1"/>
</dbReference>
<dbReference type="Pfam" id="PF13649">
    <property type="entry name" value="Methyltransf_25"/>
    <property type="match status" value="1"/>
</dbReference>
<feature type="region of interest" description="Disordered" evidence="1">
    <location>
        <begin position="366"/>
        <end position="415"/>
    </location>
</feature>
<dbReference type="OrthoDB" id="2013972at2759"/>
<dbReference type="GO" id="GO:0032259">
    <property type="term" value="P:methylation"/>
    <property type="evidence" value="ECO:0007669"/>
    <property type="project" value="UniProtKB-KW"/>
</dbReference>
<dbReference type="EMBL" id="NBII01000002">
    <property type="protein sequence ID" value="PAV22119.1"/>
    <property type="molecule type" value="Genomic_DNA"/>
</dbReference>
<feature type="compositionally biased region" description="Basic and acidic residues" evidence="1">
    <location>
        <begin position="51"/>
        <end position="60"/>
    </location>
</feature>
<feature type="region of interest" description="Disordered" evidence="1">
    <location>
        <begin position="1"/>
        <end position="151"/>
    </location>
</feature>
<dbReference type="Proteomes" id="UP000217199">
    <property type="component" value="Unassembled WGS sequence"/>
</dbReference>
<feature type="compositionally biased region" description="Polar residues" evidence="1">
    <location>
        <begin position="73"/>
        <end position="82"/>
    </location>
</feature>
<reference evidence="3 4" key="1">
    <citation type="journal article" date="2017" name="Mol. Ecol.">
        <title>Comparative and population genomic landscape of Phellinus noxius: A hypervariable fungus causing root rot in trees.</title>
        <authorList>
            <person name="Chung C.L."/>
            <person name="Lee T.J."/>
            <person name="Akiba M."/>
            <person name="Lee H.H."/>
            <person name="Kuo T.H."/>
            <person name="Liu D."/>
            <person name="Ke H.M."/>
            <person name="Yokoi T."/>
            <person name="Roa M.B."/>
            <person name="Lu M.J."/>
            <person name="Chang Y.Y."/>
            <person name="Ann P.J."/>
            <person name="Tsai J.N."/>
            <person name="Chen C.Y."/>
            <person name="Tzean S.S."/>
            <person name="Ota Y."/>
            <person name="Hattori T."/>
            <person name="Sahashi N."/>
            <person name="Liou R.F."/>
            <person name="Kikuchi T."/>
            <person name="Tsai I.J."/>
        </authorList>
    </citation>
    <scope>NUCLEOTIDE SEQUENCE [LARGE SCALE GENOMIC DNA]</scope>
    <source>
        <strain evidence="3 4">FFPRI411160</strain>
    </source>
</reference>
<keyword evidence="3" id="KW-0808">Transferase</keyword>
<dbReference type="STRING" id="2282107.A0A286URE9"/>
<dbReference type="Gene3D" id="3.40.50.150">
    <property type="entry name" value="Vaccinia Virus protein VP39"/>
    <property type="match status" value="1"/>
</dbReference>
<evidence type="ECO:0000313" key="3">
    <source>
        <dbReference type="EMBL" id="PAV22119.1"/>
    </source>
</evidence>
<evidence type="ECO:0000313" key="4">
    <source>
        <dbReference type="Proteomes" id="UP000217199"/>
    </source>
</evidence>
<comment type="caution">
    <text evidence="3">The sequence shown here is derived from an EMBL/GenBank/DDBJ whole genome shotgun (WGS) entry which is preliminary data.</text>
</comment>
<feature type="compositionally biased region" description="Low complexity" evidence="1">
    <location>
        <begin position="83"/>
        <end position="107"/>
    </location>
</feature>
<name>A0A286URE9_9AGAM</name>
<dbReference type="SUPFAM" id="SSF53335">
    <property type="entry name" value="S-adenosyl-L-methionine-dependent methyltransferases"/>
    <property type="match status" value="1"/>
</dbReference>
<evidence type="ECO:0000256" key="1">
    <source>
        <dbReference type="SAM" id="MobiDB-lite"/>
    </source>
</evidence>
<dbReference type="CDD" id="cd02440">
    <property type="entry name" value="AdoMet_MTases"/>
    <property type="match status" value="1"/>
</dbReference>
<dbReference type="AlphaFoldDB" id="A0A286URE9"/>